<dbReference type="InterPro" id="IPR029058">
    <property type="entry name" value="AB_hydrolase_fold"/>
</dbReference>
<dbReference type="Pfam" id="PF00326">
    <property type="entry name" value="Peptidase_S9"/>
    <property type="match status" value="1"/>
</dbReference>
<comment type="caution">
    <text evidence="3">The sequence shown here is derived from an EMBL/GenBank/DDBJ whole genome shotgun (WGS) entry which is preliminary data.</text>
</comment>
<evidence type="ECO:0000259" key="2">
    <source>
        <dbReference type="Pfam" id="PF00326"/>
    </source>
</evidence>
<evidence type="ECO:0000313" key="3">
    <source>
        <dbReference type="EMBL" id="MBO4161697.1"/>
    </source>
</evidence>
<evidence type="ECO:0000256" key="1">
    <source>
        <dbReference type="ARBA" id="ARBA00022801"/>
    </source>
</evidence>
<dbReference type="EMBL" id="JAGFWR010000005">
    <property type="protein sequence ID" value="MBO4161697.1"/>
    <property type="molecule type" value="Genomic_DNA"/>
</dbReference>
<dbReference type="InterPro" id="IPR001375">
    <property type="entry name" value="Peptidase_S9_cat"/>
</dbReference>
<proteinExistence type="predicted"/>
<dbReference type="SUPFAM" id="SSF82171">
    <property type="entry name" value="DPP6 N-terminal domain-like"/>
    <property type="match status" value="1"/>
</dbReference>
<dbReference type="PANTHER" id="PTHR42776">
    <property type="entry name" value="SERINE PEPTIDASE S9 FAMILY MEMBER"/>
    <property type="match status" value="1"/>
</dbReference>
<name>A0ABS3V7V8_9ACTN</name>
<accession>A0ABS3V7V8</accession>
<protein>
    <submittedName>
        <fullName evidence="3">S9 family peptidase</fullName>
    </submittedName>
</protein>
<reference evidence="3 4" key="1">
    <citation type="submission" date="2021-03" db="EMBL/GenBank/DDBJ databases">
        <authorList>
            <person name="Lee D.-H."/>
        </authorList>
    </citation>
    <scope>NUCLEOTIDE SEQUENCE [LARGE SCALE GENOMIC DNA]</scope>
    <source>
        <strain evidence="3 4">MMS20-R2-23</strain>
    </source>
</reference>
<gene>
    <name evidence="3" type="ORF">JQN83_12875</name>
</gene>
<evidence type="ECO:0000313" key="4">
    <source>
        <dbReference type="Proteomes" id="UP000671399"/>
    </source>
</evidence>
<dbReference type="SUPFAM" id="SSF53474">
    <property type="entry name" value="alpha/beta-Hydrolases"/>
    <property type="match status" value="1"/>
</dbReference>
<keyword evidence="4" id="KW-1185">Reference proteome</keyword>
<dbReference type="Proteomes" id="UP000671399">
    <property type="component" value="Unassembled WGS sequence"/>
</dbReference>
<organism evidence="3 4">
    <name type="scientific">Micromonospora antibiotica</name>
    <dbReference type="NCBI Taxonomy" id="2807623"/>
    <lineage>
        <taxon>Bacteria</taxon>
        <taxon>Bacillati</taxon>
        <taxon>Actinomycetota</taxon>
        <taxon>Actinomycetes</taxon>
        <taxon>Micromonosporales</taxon>
        <taxon>Micromonosporaceae</taxon>
        <taxon>Micromonospora</taxon>
    </lineage>
</organism>
<dbReference type="RefSeq" id="WP_208567346.1">
    <property type="nucleotide sequence ID" value="NZ_JAGFWR010000005.1"/>
</dbReference>
<dbReference type="PANTHER" id="PTHR42776:SF27">
    <property type="entry name" value="DIPEPTIDYL PEPTIDASE FAMILY MEMBER 6"/>
    <property type="match status" value="1"/>
</dbReference>
<sequence>MSRGHRLFYPALPVVAEHAPHRAVYVGDAGGRCEILTWDRLAGTARQVTDRAAGTIRAALDPTGSTIWWFDDDLGGVGTWRTCDFDQPDRSVAALPSVPPARHAGIAMATDGTTAIGLSDDGGMTLFLRTGDGRVSERTHVTGYAYLVDLDPAGRLAVIGADAATDAAVTVVTTDGVRVAGIAGCADGRVWALGFAPGSGPARLLLVIEDEGGYLPATWTEEEGLVRHDWCRFDTEVTAGWFPDGRRLLVRQDRHARSLLHEVDLAGRTRAVVDTPTGSILDAAVWPDGDVAYVWTDSVTPPQLRSVRGVQLPEHPGGQPDVGGPDPVATPVEHRREEIRVPGPGGPIPALVALPADRQGPRPAVFLVHGGPFQHARDAYDPLVEILVSTGCAVVRVNYRGSSGYGATWRNDFSAGVGLTQLADLAAVRAHLVAAGVVEDRRTALWGTSWGGYLTLLALGRQPELWRLGIAISPVADYVAAFEAATPAVRALDVLLFGGTPDEVPQRYARSSPITYVDQVRAPVLLAVSTGDVRCPPAPVEHYARLLAERRIPHQVVRRRAGHEDFDAQSHLALMQTVLLFMQRHFDGVRDEGTPVALAMARPAG</sequence>
<keyword evidence="1" id="KW-0378">Hydrolase</keyword>
<dbReference type="Gene3D" id="3.40.50.1820">
    <property type="entry name" value="alpha/beta hydrolase"/>
    <property type="match status" value="1"/>
</dbReference>
<feature type="domain" description="Peptidase S9 prolyl oligopeptidase catalytic" evidence="2">
    <location>
        <begin position="385"/>
        <end position="587"/>
    </location>
</feature>